<evidence type="ECO:0000313" key="1">
    <source>
        <dbReference type="EMBL" id="KAJ4432750.1"/>
    </source>
</evidence>
<comment type="caution">
    <text evidence="1">The sequence shown here is derived from an EMBL/GenBank/DDBJ whole genome shotgun (WGS) entry which is preliminary data.</text>
</comment>
<sequence>MTDSTELNGAQNSSDCSEHEMFPIIQMTTFSLQDQCVIIRFLHFSGVTPINIYRQLNETCGGLVMDITAALAPLAQPCLTKHGSTSVVMRTLKNNRYWDSENPHLFHEQQRHDINSSHFEERTATSCWTCHQEMCSLPDITRNLPMKDQGRQQIVGLTSAWITRGERSFNQNESNVSARRSPPSFYN</sequence>
<organism evidence="1 2">
    <name type="scientific">Periplaneta americana</name>
    <name type="common">American cockroach</name>
    <name type="synonym">Blatta americana</name>
    <dbReference type="NCBI Taxonomy" id="6978"/>
    <lineage>
        <taxon>Eukaryota</taxon>
        <taxon>Metazoa</taxon>
        <taxon>Ecdysozoa</taxon>
        <taxon>Arthropoda</taxon>
        <taxon>Hexapoda</taxon>
        <taxon>Insecta</taxon>
        <taxon>Pterygota</taxon>
        <taxon>Neoptera</taxon>
        <taxon>Polyneoptera</taxon>
        <taxon>Dictyoptera</taxon>
        <taxon>Blattodea</taxon>
        <taxon>Blattoidea</taxon>
        <taxon>Blattidae</taxon>
        <taxon>Blattinae</taxon>
        <taxon>Periplaneta</taxon>
    </lineage>
</organism>
<protein>
    <submittedName>
        <fullName evidence="1">Uncharacterized protein</fullName>
    </submittedName>
</protein>
<dbReference type="EMBL" id="JAJSOF020000029">
    <property type="protein sequence ID" value="KAJ4432750.1"/>
    <property type="molecule type" value="Genomic_DNA"/>
</dbReference>
<name>A0ABQ8SH12_PERAM</name>
<dbReference type="Proteomes" id="UP001148838">
    <property type="component" value="Unassembled WGS sequence"/>
</dbReference>
<gene>
    <name evidence="1" type="ORF">ANN_21388</name>
</gene>
<proteinExistence type="predicted"/>
<evidence type="ECO:0000313" key="2">
    <source>
        <dbReference type="Proteomes" id="UP001148838"/>
    </source>
</evidence>
<accession>A0ABQ8SH12</accession>
<keyword evidence="2" id="KW-1185">Reference proteome</keyword>
<reference evidence="1 2" key="1">
    <citation type="journal article" date="2022" name="Allergy">
        <title>Genome assembly and annotation of Periplaneta americana reveal a comprehensive cockroach allergen profile.</title>
        <authorList>
            <person name="Wang L."/>
            <person name="Xiong Q."/>
            <person name="Saelim N."/>
            <person name="Wang L."/>
            <person name="Nong W."/>
            <person name="Wan A.T."/>
            <person name="Shi M."/>
            <person name="Liu X."/>
            <person name="Cao Q."/>
            <person name="Hui J.H.L."/>
            <person name="Sookrung N."/>
            <person name="Leung T.F."/>
            <person name="Tungtrongchitr A."/>
            <person name="Tsui S.K.W."/>
        </authorList>
    </citation>
    <scope>NUCLEOTIDE SEQUENCE [LARGE SCALE GENOMIC DNA]</scope>
    <source>
        <strain evidence="1">PWHHKU_190912</strain>
    </source>
</reference>